<dbReference type="EMBL" id="KX098389">
    <property type="protein sequence ID" value="ANJ65137.1"/>
    <property type="molecule type" value="Genomic_DNA"/>
</dbReference>
<dbReference type="RefSeq" id="YP_009286134.1">
    <property type="nucleotide sequence ID" value="NC_031062.2"/>
</dbReference>
<protein>
    <submittedName>
        <fullName evidence="2">Uncharacterized protein</fullName>
    </submittedName>
</protein>
<name>A0A191ZCL8_9CAUD</name>
<dbReference type="GeneID" id="29065771"/>
<dbReference type="KEGG" id="vg:29065771"/>
<evidence type="ECO:0000256" key="1">
    <source>
        <dbReference type="SAM" id="Phobius"/>
    </source>
</evidence>
<keyword evidence="1" id="KW-0472">Membrane</keyword>
<dbReference type="Proteomes" id="UP000202061">
    <property type="component" value="Segment"/>
</dbReference>
<keyword evidence="1" id="KW-1133">Transmembrane helix</keyword>
<organism evidence="2 3">
    <name type="scientific">Erwinia phage vB_EamP_Frozen</name>
    <dbReference type="NCBI Taxonomy" id="1852641"/>
    <lineage>
        <taxon>Viruses</taxon>
        <taxon>Duplodnaviria</taxon>
        <taxon>Heunggongvirae</taxon>
        <taxon>Uroviricota</taxon>
        <taxon>Caudoviricetes</taxon>
        <taxon>Schitoviridae</taxon>
        <taxon>Erskinevirinae</taxon>
        <taxon>Johnsonvirus</taxon>
        <taxon>Johnsonvirus frozen</taxon>
    </lineage>
</organism>
<feature type="transmembrane region" description="Helical" evidence="1">
    <location>
        <begin position="33"/>
        <end position="53"/>
    </location>
</feature>
<keyword evidence="1" id="KW-0812">Transmembrane</keyword>
<reference evidence="2" key="1">
    <citation type="submission" date="2017-06" db="EMBL/GenBank/DDBJ databases">
        <authorList>
            <person name="Berg J.A."/>
            <person name="Peck M.D."/>
            <person name="Grossarth S.E."/>
            <person name="Jarvis T.M."/>
            <person name="Merrill B.D."/>
            <person name="Breakwell D.P."/>
            <person name="Burnett S.H."/>
            <person name="Grose J.H."/>
        </authorList>
    </citation>
    <scope>NUCLEOTIDE SEQUENCE [LARGE SCALE GENOMIC DNA]</scope>
</reference>
<evidence type="ECO:0000313" key="2">
    <source>
        <dbReference type="EMBL" id="ANJ65137.1"/>
    </source>
</evidence>
<keyword evidence="3" id="KW-1185">Reference proteome</keyword>
<proteinExistence type="predicted"/>
<sequence>MKSLILFIAILLCMINFTGNMLGAPADPVKAKYLFQWNGLFDVMIAAYFVFLMERKS</sequence>
<evidence type="ECO:0000313" key="3">
    <source>
        <dbReference type="Proteomes" id="UP000202061"/>
    </source>
</evidence>
<accession>A0A191ZCL8</accession>
<gene>
    <name evidence="2" type="ORF">FROZEN_5</name>
</gene>